<comment type="caution">
    <text evidence="3">The sequence shown here is derived from an EMBL/GenBank/DDBJ whole genome shotgun (WGS) entry which is preliminary data.</text>
</comment>
<sequence length="454" mass="48008">MKKTKSALSLAMIMAMAATSVACGSGGDTKTASSSTAPASAAPAASVKPAETAKPKEFKMVLRHIEIKDTAKSNLAILQDVVKATEAEVPGLKFELDGVEDVVNRDTKLKAEMQAGSPPPIFDLFGGADTQNYSKAGRLLDLTPILAELGLKDKFMNLNEFTVDGKIYGLPRAGYVEGVFYNKKMFADAGVQVPKTWDEFLKVCEAIKAKGITPIAMAGGAGDGWVINMLANTLFVRLGGPQIQEGFAAGKTKWTDAPVVEAFKKLDELKQKGYIDKNVIATKYSDGQAKFYTGQAAMLFDGSWAAGGIMGKNSTVAADASFFNFPNLGGAGDDMINGGWSNGYGFSSKLNDSELKAVKAFIKNFYTEANQKRALKESGNIPAMKLADIGDASGLVAEVVKGQLSAKKGAFPAFDALVSPAVKKTLEGTMEELMGGKVTPQKAAEKMQAAQDAK</sequence>
<feature type="region of interest" description="Disordered" evidence="1">
    <location>
        <begin position="24"/>
        <end position="48"/>
    </location>
</feature>
<proteinExistence type="predicted"/>
<dbReference type="PANTHER" id="PTHR43649">
    <property type="entry name" value="ARABINOSE-BINDING PROTEIN-RELATED"/>
    <property type="match status" value="1"/>
</dbReference>
<organism evidence="3 4">
    <name type="scientific">Paenibacillus phytorum</name>
    <dbReference type="NCBI Taxonomy" id="2654977"/>
    <lineage>
        <taxon>Bacteria</taxon>
        <taxon>Bacillati</taxon>
        <taxon>Bacillota</taxon>
        <taxon>Bacilli</taxon>
        <taxon>Bacillales</taxon>
        <taxon>Paenibacillaceae</taxon>
        <taxon>Paenibacillus</taxon>
    </lineage>
</organism>
<feature type="compositionally biased region" description="Low complexity" evidence="1">
    <location>
        <begin position="31"/>
        <end position="48"/>
    </location>
</feature>
<dbReference type="Proteomes" id="UP000616779">
    <property type="component" value="Unassembled WGS sequence"/>
</dbReference>
<reference evidence="3 4" key="1">
    <citation type="submission" date="2019-10" db="EMBL/GenBank/DDBJ databases">
        <title>Description of Paenibacillus terrestris sp. nov.</title>
        <authorList>
            <person name="Carlier A."/>
            <person name="Qi S."/>
        </authorList>
    </citation>
    <scope>NUCLEOTIDE SEQUENCE [LARGE SCALE GENOMIC DNA]</scope>
    <source>
        <strain evidence="3 4">LMG 31458</strain>
    </source>
</reference>
<dbReference type="Pfam" id="PF01547">
    <property type="entry name" value="SBP_bac_1"/>
    <property type="match status" value="1"/>
</dbReference>
<dbReference type="RefSeq" id="WP_171641522.1">
    <property type="nucleotide sequence ID" value="NZ_WHOA01000030.1"/>
</dbReference>
<feature type="signal peptide" evidence="2">
    <location>
        <begin position="1"/>
        <end position="22"/>
    </location>
</feature>
<dbReference type="EMBL" id="WHOA01000030">
    <property type="protein sequence ID" value="NOU70783.1"/>
    <property type="molecule type" value="Genomic_DNA"/>
</dbReference>
<accession>A0ABX1XQG3</accession>
<dbReference type="PROSITE" id="PS51257">
    <property type="entry name" value="PROKAR_LIPOPROTEIN"/>
    <property type="match status" value="1"/>
</dbReference>
<keyword evidence="2" id="KW-0732">Signal</keyword>
<feature type="chain" id="PRO_5045657693" evidence="2">
    <location>
        <begin position="23"/>
        <end position="454"/>
    </location>
</feature>
<name>A0ABX1XQG3_9BACL</name>
<evidence type="ECO:0000313" key="3">
    <source>
        <dbReference type="EMBL" id="NOU70783.1"/>
    </source>
</evidence>
<dbReference type="Gene3D" id="3.40.190.10">
    <property type="entry name" value="Periplasmic binding protein-like II"/>
    <property type="match status" value="2"/>
</dbReference>
<gene>
    <name evidence="3" type="ORF">GC098_04955</name>
</gene>
<dbReference type="SUPFAM" id="SSF53850">
    <property type="entry name" value="Periplasmic binding protein-like II"/>
    <property type="match status" value="1"/>
</dbReference>
<protein>
    <submittedName>
        <fullName evidence="3">Extracellular solute-binding protein</fullName>
    </submittedName>
</protein>
<evidence type="ECO:0000313" key="4">
    <source>
        <dbReference type="Proteomes" id="UP000616779"/>
    </source>
</evidence>
<dbReference type="InterPro" id="IPR006059">
    <property type="entry name" value="SBP"/>
</dbReference>
<evidence type="ECO:0000256" key="2">
    <source>
        <dbReference type="SAM" id="SignalP"/>
    </source>
</evidence>
<keyword evidence="4" id="KW-1185">Reference proteome</keyword>
<evidence type="ECO:0000256" key="1">
    <source>
        <dbReference type="SAM" id="MobiDB-lite"/>
    </source>
</evidence>
<dbReference type="InterPro" id="IPR050490">
    <property type="entry name" value="Bact_solute-bd_prot1"/>
</dbReference>